<dbReference type="EMBL" id="JAESVG020000006">
    <property type="protein sequence ID" value="KAG8626399.1"/>
    <property type="molecule type" value="Genomic_DNA"/>
</dbReference>
<keyword evidence="3" id="KW-1185">Reference proteome</keyword>
<accession>A0A8K0PI92</accession>
<dbReference type="OrthoDB" id="74764at2759"/>
<organism evidence="2 3">
    <name type="scientific">Elsinoe batatas</name>
    <dbReference type="NCBI Taxonomy" id="2601811"/>
    <lineage>
        <taxon>Eukaryota</taxon>
        <taxon>Fungi</taxon>
        <taxon>Dikarya</taxon>
        <taxon>Ascomycota</taxon>
        <taxon>Pezizomycotina</taxon>
        <taxon>Dothideomycetes</taxon>
        <taxon>Dothideomycetidae</taxon>
        <taxon>Myriangiales</taxon>
        <taxon>Elsinoaceae</taxon>
        <taxon>Elsinoe</taxon>
    </lineage>
</organism>
<evidence type="ECO:0000313" key="3">
    <source>
        <dbReference type="Proteomes" id="UP000809789"/>
    </source>
</evidence>
<dbReference type="Pfam" id="PF09362">
    <property type="entry name" value="DUF1996"/>
    <property type="match status" value="1"/>
</dbReference>
<reference evidence="2" key="1">
    <citation type="submission" date="2021-07" db="EMBL/GenBank/DDBJ databases">
        <title>Elsinoe batatas strain:CRI-CJ2 Genome sequencing and assembly.</title>
        <authorList>
            <person name="Huang L."/>
        </authorList>
    </citation>
    <scope>NUCLEOTIDE SEQUENCE</scope>
    <source>
        <strain evidence="2">CRI-CJ2</strain>
    </source>
</reference>
<dbReference type="AlphaFoldDB" id="A0A8K0PI92"/>
<name>A0A8K0PI92_9PEZI</name>
<proteinExistence type="predicted"/>
<dbReference type="InterPro" id="IPR018535">
    <property type="entry name" value="DUF1996"/>
</dbReference>
<dbReference type="Proteomes" id="UP000809789">
    <property type="component" value="Unassembled WGS sequence"/>
</dbReference>
<feature type="domain" description="DUF1996" evidence="1">
    <location>
        <begin position="31"/>
        <end position="239"/>
    </location>
</feature>
<sequence length="302" mass="33271">MKSTFLLAACVGSAYGIHIVKLVQFMKKNIDPLVLPGEYRSHMHCFFGSPAVTVNTTTSDQISEGGCTTGNNLNDLSVYWVPELYTNIGGKLTEVPVHLRAYYTNIDKAEMPIPENFHAIAGNAKATSNAETVSGANIRIGCEDEQPSDRGTFPEKPCKGPMQTLLYFPDCVDPQTYKSVYARDNGWKCPSGYKRIPQLRFSARYDLNKAIPGGWSGQPPLQYACGPSYCWHGDFINAWLPQAAKNMLRATHASKHEAVPGPNDSKVRGKNFCRIEDAHDADPDRGTSDLAKSIQILKSYTS</sequence>
<dbReference type="PANTHER" id="PTHR43662:SF12">
    <property type="entry name" value="DUF1996 DOMAIN-CONTAINING PROTEIN-RELATED"/>
    <property type="match status" value="1"/>
</dbReference>
<dbReference type="PANTHER" id="PTHR43662">
    <property type="match status" value="1"/>
</dbReference>
<comment type="caution">
    <text evidence="2">The sequence shown here is derived from an EMBL/GenBank/DDBJ whole genome shotgun (WGS) entry which is preliminary data.</text>
</comment>
<protein>
    <recommendedName>
        <fullName evidence="1">DUF1996 domain-containing protein</fullName>
    </recommendedName>
</protein>
<evidence type="ECO:0000313" key="2">
    <source>
        <dbReference type="EMBL" id="KAG8626399.1"/>
    </source>
</evidence>
<evidence type="ECO:0000259" key="1">
    <source>
        <dbReference type="Pfam" id="PF09362"/>
    </source>
</evidence>
<gene>
    <name evidence="2" type="ORF">KVT40_005344</name>
</gene>